<dbReference type="CDD" id="cd07820">
    <property type="entry name" value="SRPBCC_3"/>
    <property type="match status" value="1"/>
</dbReference>
<name>A0A916NTV3_9FLAO</name>
<dbReference type="AlphaFoldDB" id="A0A916NTV3"/>
<comment type="similarity">
    <text evidence="1">Belongs to the ribosome association toxin RatA family.</text>
</comment>
<evidence type="ECO:0000313" key="3">
    <source>
        <dbReference type="EMBL" id="CAG5086526.1"/>
    </source>
</evidence>
<accession>A0A916NTV3</accession>
<reference evidence="3" key="1">
    <citation type="submission" date="2021-04" db="EMBL/GenBank/DDBJ databases">
        <authorList>
            <person name="Rodrigo-Torres L."/>
            <person name="Arahal R. D."/>
            <person name="Lucena T."/>
        </authorList>
    </citation>
    <scope>NUCLEOTIDE SEQUENCE</scope>
    <source>
        <strain evidence="3">AS29M-1</strain>
    </source>
</reference>
<dbReference type="EMBL" id="OU015584">
    <property type="protein sequence ID" value="CAG5086526.1"/>
    <property type="molecule type" value="Genomic_DNA"/>
</dbReference>
<keyword evidence="4" id="KW-1185">Reference proteome</keyword>
<dbReference type="Gene3D" id="3.30.530.20">
    <property type="match status" value="1"/>
</dbReference>
<dbReference type="Proteomes" id="UP000683507">
    <property type="component" value="Chromosome"/>
</dbReference>
<gene>
    <name evidence="3" type="ORF">CRYO30217_03159</name>
</gene>
<dbReference type="InterPro" id="IPR005031">
    <property type="entry name" value="COQ10_START"/>
</dbReference>
<evidence type="ECO:0000256" key="1">
    <source>
        <dbReference type="ARBA" id="ARBA00008918"/>
    </source>
</evidence>
<protein>
    <recommendedName>
        <fullName evidence="2">Coenzyme Q-binding protein COQ10 START domain-containing protein</fullName>
    </recommendedName>
</protein>
<dbReference type="KEGG" id="ptan:CRYO30217_03159"/>
<evidence type="ECO:0000259" key="2">
    <source>
        <dbReference type="Pfam" id="PF03364"/>
    </source>
</evidence>
<proteinExistence type="inferred from homology"/>
<evidence type="ECO:0000313" key="4">
    <source>
        <dbReference type="Proteomes" id="UP000683507"/>
    </source>
</evidence>
<dbReference type="RefSeq" id="WP_258543347.1">
    <property type="nucleotide sequence ID" value="NZ_OU015584.1"/>
</dbReference>
<feature type="domain" description="Coenzyme Q-binding protein COQ10 START" evidence="2">
    <location>
        <begin position="15"/>
        <end position="132"/>
    </location>
</feature>
<dbReference type="Pfam" id="PF03364">
    <property type="entry name" value="Polyketide_cyc"/>
    <property type="match status" value="1"/>
</dbReference>
<dbReference type="SUPFAM" id="SSF55961">
    <property type="entry name" value="Bet v1-like"/>
    <property type="match status" value="1"/>
</dbReference>
<sequence>MGVHVLKRDQLLKDVSMQEAWSFFSSPENLKKITPDYMGFDIISNADTEEMYPGQIIRYVVKPVAGIPMKWTTEITQVKEPYFFIDEQKQGPYKIWHHQHRFKEVEHGVLMEDIVHYQPPMGVLGDLANKVLIRKKLKEIFDYRKKIIKDIFGKNA</sequence>
<dbReference type="InterPro" id="IPR023393">
    <property type="entry name" value="START-like_dom_sf"/>
</dbReference>
<organism evidence="3 4">
    <name type="scientific">Parvicella tangerina</name>
    <dbReference type="NCBI Taxonomy" id="2829795"/>
    <lineage>
        <taxon>Bacteria</taxon>
        <taxon>Pseudomonadati</taxon>
        <taxon>Bacteroidota</taxon>
        <taxon>Flavobacteriia</taxon>
        <taxon>Flavobacteriales</taxon>
        <taxon>Parvicellaceae</taxon>
        <taxon>Parvicella</taxon>
    </lineage>
</organism>